<dbReference type="Proteomes" id="UP000655225">
    <property type="component" value="Unassembled WGS sequence"/>
</dbReference>
<dbReference type="PANTHER" id="PTHR34564">
    <property type="entry name" value="PEPTIDYL-PROLYL CIS-TRANS ISOMERASE G"/>
    <property type="match status" value="1"/>
</dbReference>
<dbReference type="EMBL" id="JABCRI010000013">
    <property type="protein sequence ID" value="KAF8395438.1"/>
    <property type="molecule type" value="Genomic_DNA"/>
</dbReference>
<dbReference type="OrthoDB" id="1930404at2759"/>
<accession>A0A834YZU5</accession>
<name>A0A834YZU5_TETSI</name>
<evidence type="ECO:0000313" key="3">
    <source>
        <dbReference type="Proteomes" id="UP000655225"/>
    </source>
</evidence>
<protein>
    <submittedName>
        <fullName evidence="2">Uncharacterized protein</fullName>
    </submittedName>
</protein>
<sequence length="150" mass="16365">MDDMPSRVLDTLLGDSLAEFGVQKMEGGDQGDGAGTPCVCDLFIEDMIGSPSTAACLESPLDFIQTQEFLGSLDAEQRQPGCCSAIPRPACPIKDIILSHEKNIQKLNELVRNLREQLLQCKGNNETINGSATLSTRSLNELERQQILQD</sequence>
<evidence type="ECO:0000256" key="1">
    <source>
        <dbReference type="SAM" id="Coils"/>
    </source>
</evidence>
<dbReference type="PANTHER" id="PTHR34564:SF10">
    <property type="entry name" value="HYALURONAN MEDIATED MOTILITY RECEPTOR-LIKE PROTEIN"/>
    <property type="match status" value="1"/>
</dbReference>
<keyword evidence="3" id="KW-1185">Reference proteome</keyword>
<comment type="caution">
    <text evidence="2">The sequence shown here is derived from an EMBL/GenBank/DDBJ whole genome shotgun (WGS) entry which is preliminary data.</text>
</comment>
<proteinExistence type="predicted"/>
<organism evidence="2 3">
    <name type="scientific">Tetracentron sinense</name>
    <name type="common">Spur-leaf</name>
    <dbReference type="NCBI Taxonomy" id="13715"/>
    <lineage>
        <taxon>Eukaryota</taxon>
        <taxon>Viridiplantae</taxon>
        <taxon>Streptophyta</taxon>
        <taxon>Embryophyta</taxon>
        <taxon>Tracheophyta</taxon>
        <taxon>Spermatophyta</taxon>
        <taxon>Magnoliopsida</taxon>
        <taxon>Trochodendrales</taxon>
        <taxon>Trochodendraceae</taxon>
        <taxon>Tetracentron</taxon>
    </lineage>
</organism>
<feature type="coiled-coil region" evidence="1">
    <location>
        <begin position="97"/>
        <end position="124"/>
    </location>
</feature>
<evidence type="ECO:0000313" key="2">
    <source>
        <dbReference type="EMBL" id="KAF8395438.1"/>
    </source>
</evidence>
<keyword evidence="1" id="KW-0175">Coiled coil</keyword>
<gene>
    <name evidence="2" type="ORF">HHK36_019384</name>
</gene>
<dbReference type="AlphaFoldDB" id="A0A834YZU5"/>
<reference evidence="2 3" key="1">
    <citation type="submission" date="2020-04" db="EMBL/GenBank/DDBJ databases">
        <title>Plant Genome Project.</title>
        <authorList>
            <person name="Zhang R.-G."/>
        </authorList>
    </citation>
    <scope>NUCLEOTIDE SEQUENCE [LARGE SCALE GENOMIC DNA]</scope>
    <source>
        <strain evidence="2">YNK0</strain>
        <tissue evidence="2">Leaf</tissue>
    </source>
</reference>